<protein>
    <submittedName>
        <fullName evidence="1">Uncharacterized protein</fullName>
    </submittedName>
</protein>
<accession>A0A517L1A5</accession>
<proteinExistence type="predicted"/>
<evidence type="ECO:0000313" key="1">
    <source>
        <dbReference type="EMBL" id="QDS69409.1"/>
    </source>
</evidence>
<evidence type="ECO:0000313" key="2">
    <source>
        <dbReference type="Proteomes" id="UP000316270"/>
    </source>
</evidence>
<reference evidence="1 2" key="1">
    <citation type="submission" date="2019-07" db="EMBL/GenBank/DDBJ databases">
        <title>Finished genome of Venturia effusa.</title>
        <authorList>
            <person name="Young C.A."/>
            <person name="Cox M.P."/>
            <person name="Ganley A.R.D."/>
            <person name="David W.J."/>
        </authorList>
    </citation>
    <scope>NUCLEOTIDE SEQUENCE [LARGE SCALE GENOMIC DNA]</scope>
    <source>
        <strain evidence="2">albino</strain>
    </source>
</reference>
<dbReference type="AlphaFoldDB" id="A0A517L1A5"/>
<gene>
    <name evidence="1" type="ORF">FKW77_004945</name>
</gene>
<name>A0A517L1A5_9PEZI</name>
<organism evidence="1 2">
    <name type="scientific">Venturia effusa</name>
    <dbReference type="NCBI Taxonomy" id="50376"/>
    <lineage>
        <taxon>Eukaryota</taxon>
        <taxon>Fungi</taxon>
        <taxon>Dikarya</taxon>
        <taxon>Ascomycota</taxon>
        <taxon>Pezizomycotina</taxon>
        <taxon>Dothideomycetes</taxon>
        <taxon>Pleosporomycetidae</taxon>
        <taxon>Venturiales</taxon>
        <taxon>Venturiaceae</taxon>
        <taxon>Venturia</taxon>
    </lineage>
</organism>
<dbReference type="Proteomes" id="UP000316270">
    <property type="component" value="Chromosome 3"/>
</dbReference>
<keyword evidence="2" id="KW-1185">Reference proteome</keyword>
<dbReference type="OrthoDB" id="4708870at2759"/>
<dbReference type="EMBL" id="CP042187">
    <property type="protein sequence ID" value="QDS69409.1"/>
    <property type="molecule type" value="Genomic_DNA"/>
</dbReference>
<dbReference type="STRING" id="50376.A0A517L1A5"/>
<sequence length="575" mass="65977">MRGEDAPLSLPFVTGFIDANSIENLYKLVSPNEIDMHHGHHRDAKHDLTMGGHAFCKPVVDKNGRIQPALYTPRLPPRVYEAMKDFVKGKLEVLFNHVVIPIEHPEKADHGDVDVLVCGFKDGLCSERKIFDLRAAIALQLGADEPRSWCDGNQTGFFAVSVPPSIRRLASVSEPDSEESMLGSSSQYWVQIDVQIVRAEAQLGWHRFRIDHATLQPILTLGLRPAGFIFMNDGFYIRIPGPDRPFGEKYPKTPLIFLTSDVSQLLQFLGLPLEPYCKAFNSCETYWSWVSSARYLAREYLQPRTDVEDENADKDGRPSKDKKVSGYKSGLAYYFSRRDSMRKFTEQWLPAHPHIGIDRPNIDKIFEEALRFFNAKKIYQAQWNSYLLEGREERFWGKVIAKLSQIKFAELVSEVKPEVPRCGEILITQSPDADSYELARACEGEKWWETQADELEQQQRRKVRKLVNEAVITLKRRVKLETSQDYGRYPVLKEEPISQEDYSMWLAGLEEGGLTEDALLDWVASHAFSILKNERDRTRPAREAKRLAKKEAADRLKCLDGMEKDSDKRPLFHEI</sequence>